<keyword evidence="7 10" id="KW-0472">Membrane</keyword>
<dbReference type="AlphaFoldDB" id="A0A517RD77"/>
<comment type="similarity">
    <text evidence="9">Belongs to the MurJ/MviN family.</text>
</comment>
<sequence>MSGRSVSLSAMFVAVAMILGRLTGLFRVLGLATVLGVSHANDLAILVISVPDLLNAMLIGGAMAAVLVPEMHRRAQNVSEQQANQLIVQTFFAVAAISSGLALVLIMWSTWLTQVLASGFTASQISQASSLIVIVLLAFPISAVTAVTSAALQGHHKPMIPAYGNLFFNVILIAAIFLWVTPDHIAILAWAVVAAVSFRLITQLISCFVIGAFQGGFQCLFRFDALNRGLMLKYLQALTAIGLVVAFPVVSRSFASAYEGGISLFEYAQKLVELPRGLFGAILSMVIFPKLSRIFSEGNAVDGSKLISQVAGFIILITIPVTVAVYGCAEPVVSLLFERGMFSGQDVANTAHLLQIGIMSMPALILAILTMNIFYSKHETMIPFKVSLLSLGGLMLLSVVLRASMGISGVMLAFVITSWLHFLGLTFSLHLKLNVSVIEGVHFKHCAALIMLTLSGLLFSAMMIKIVAEPVLLIVYSGMLGLFCFGAVLMILKNHLPRFNRKLSL</sequence>
<evidence type="ECO:0000256" key="10">
    <source>
        <dbReference type="SAM" id="Phobius"/>
    </source>
</evidence>
<feature type="transmembrane region" description="Helical" evidence="10">
    <location>
        <begin position="274"/>
        <end position="292"/>
    </location>
</feature>
<evidence type="ECO:0000313" key="11">
    <source>
        <dbReference type="EMBL" id="QDT41835.1"/>
    </source>
</evidence>
<keyword evidence="12" id="KW-1185">Reference proteome</keyword>
<feature type="transmembrane region" description="Helical" evidence="10">
    <location>
        <begin position="86"/>
        <end position="108"/>
    </location>
</feature>
<dbReference type="PRINTS" id="PR01806">
    <property type="entry name" value="VIRFACTRMVIN"/>
</dbReference>
<keyword evidence="4" id="KW-0133">Cell shape</keyword>
<evidence type="ECO:0000256" key="5">
    <source>
        <dbReference type="ARBA" id="ARBA00022984"/>
    </source>
</evidence>
<feature type="transmembrane region" description="Helical" evidence="10">
    <location>
        <begin position="407"/>
        <end position="425"/>
    </location>
</feature>
<dbReference type="RefSeq" id="WP_145214072.1">
    <property type="nucleotide sequence ID" value="NZ_CP036269.1"/>
</dbReference>
<comment type="subcellular location">
    <subcellularLocation>
        <location evidence="1">Cell membrane</location>
        <topology evidence="1">Multi-pass membrane protein</topology>
    </subcellularLocation>
</comment>
<gene>
    <name evidence="11" type="ORF">Pan241w_19030</name>
</gene>
<dbReference type="GO" id="GO:0005886">
    <property type="term" value="C:plasma membrane"/>
    <property type="evidence" value="ECO:0007669"/>
    <property type="project" value="UniProtKB-SubCell"/>
</dbReference>
<proteinExistence type="inferred from homology"/>
<evidence type="ECO:0000256" key="7">
    <source>
        <dbReference type="ARBA" id="ARBA00023136"/>
    </source>
</evidence>
<dbReference type="PANTHER" id="PTHR47019">
    <property type="entry name" value="LIPID II FLIPPASE MURJ"/>
    <property type="match status" value="1"/>
</dbReference>
<feature type="transmembrane region" description="Helical" evidence="10">
    <location>
        <begin position="187"/>
        <end position="213"/>
    </location>
</feature>
<keyword evidence="5" id="KW-0573">Peptidoglycan synthesis</keyword>
<feature type="transmembrane region" description="Helical" evidence="10">
    <location>
        <begin position="128"/>
        <end position="150"/>
    </location>
</feature>
<comment type="function">
    <text evidence="8">Involved in peptidoglycan biosynthesis. Transports lipid-linked peptidoglycan precursors from the inner to the outer leaflet of the cytoplasmic membrane.</text>
</comment>
<evidence type="ECO:0000256" key="3">
    <source>
        <dbReference type="ARBA" id="ARBA00022692"/>
    </source>
</evidence>
<dbReference type="GO" id="GO:0015648">
    <property type="term" value="F:lipid-linked peptidoglycan transporter activity"/>
    <property type="evidence" value="ECO:0007669"/>
    <property type="project" value="TreeGrafter"/>
</dbReference>
<feature type="transmembrane region" description="Helical" evidence="10">
    <location>
        <begin position="473"/>
        <end position="492"/>
    </location>
</feature>
<dbReference type="GO" id="GO:0034204">
    <property type="term" value="P:lipid translocation"/>
    <property type="evidence" value="ECO:0007669"/>
    <property type="project" value="TreeGrafter"/>
</dbReference>
<dbReference type="Pfam" id="PF03023">
    <property type="entry name" value="MurJ"/>
    <property type="match status" value="1"/>
</dbReference>
<evidence type="ECO:0000256" key="4">
    <source>
        <dbReference type="ARBA" id="ARBA00022960"/>
    </source>
</evidence>
<keyword evidence="3 10" id="KW-0812">Transmembrane</keyword>
<dbReference type="OrthoDB" id="290093at2"/>
<evidence type="ECO:0000256" key="6">
    <source>
        <dbReference type="ARBA" id="ARBA00022989"/>
    </source>
</evidence>
<keyword evidence="6 10" id="KW-1133">Transmembrane helix</keyword>
<evidence type="ECO:0000256" key="8">
    <source>
        <dbReference type="ARBA" id="ARBA00060041"/>
    </source>
</evidence>
<feature type="transmembrane region" description="Helical" evidence="10">
    <location>
        <begin position="162"/>
        <end position="181"/>
    </location>
</feature>
<dbReference type="GO" id="GO:0009252">
    <property type="term" value="P:peptidoglycan biosynthetic process"/>
    <property type="evidence" value="ECO:0007669"/>
    <property type="project" value="UniProtKB-KW"/>
</dbReference>
<feature type="transmembrane region" description="Helical" evidence="10">
    <location>
        <begin position="446"/>
        <end position="467"/>
    </location>
</feature>
<evidence type="ECO:0000256" key="2">
    <source>
        <dbReference type="ARBA" id="ARBA00022475"/>
    </source>
</evidence>
<evidence type="ECO:0000256" key="1">
    <source>
        <dbReference type="ARBA" id="ARBA00004651"/>
    </source>
</evidence>
<keyword evidence="2" id="KW-1003">Cell membrane</keyword>
<feature type="transmembrane region" description="Helical" evidence="10">
    <location>
        <begin position="234"/>
        <end position="254"/>
    </location>
</feature>
<feature type="transmembrane region" description="Helical" evidence="10">
    <location>
        <begin position="12"/>
        <end position="37"/>
    </location>
</feature>
<evidence type="ECO:0000313" key="12">
    <source>
        <dbReference type="Proteomes" id="UP000317171"/>
    </source>
</evidence>
<dbReference type="InterPro" id="IPR051050">
    <property type="entry name" value="Lipid_II_flippase_MurJ/MviN"/>
</dbReference>
<reference evidence="11 12" key="1">
    <citation type="submission" date="2019-02" db="EMBL/GenBank/DDBJ databases">
        <title>Deep-cultivation of Planctomycetes and their phenomic and genomic characterization uncovers novel biology.</title>
        <authorList>
            <person name="Wiegand S."/>
            <person name="Jogler M."/>
            <person name="Boedeker C."/>
            <person name="Pinto D."/>
            <person name="Vollmers J."/>
            <person name="Rivas-Marin E."/>
            <person name="Kohn T."/>
            <person name="Peeters S.H."/>
            <person name="Heuer A."/>
            <person name="Rast P."/>
            <person name="Oberbeckmann S."/>
            <person name="Bunk B."/>
            <person name="Jeske O."/>
            <person name="Meyerdierks A."/>
            <person name="Storesund J.E."/>
            <person name="Kallscheuer N."/>
            <person name="Luecker S."/>
            <person name="Lage O.M."/>
            <person name="Pohl T."/>
            <person name="Merkel B.J."/>
            <person name="Hornburger P."/>
            <person name="Mueller R.-W."/>
            <person name="Bruemmer F."/>
            <person name="Labrenz M."/>
            <person name="Spormann A.M."/>
            <person name="Op den Camp H."/>
            <person name="Overmann J."/>
            <person name="Amann R."/>
            <person name="Jetten M.S.M."/>
            <person name="Mascher T."/>
            <person name="Medema M.H."/>
            <person name="Devos D.P."/>
            <person name="Kaster A.-K."/>
            <person name="Ovreas L."/>
            <person name="Rohde M."/>
            <person name="Galperin M.Y."/>
            <person name="Jogler C."/>
        </authorList>
    </citation>
    <scope>NUCLEOTIDE SEQUENCE [LARGE SCALE GENOMIC DNA]</scope>
    <source>
        <strain evidence="11 12">Pan241w</strain>
    </source>
</reference>
<feature type="transmembrane region" description="Helical" evidence="10">
    <location>
        <begin position="313"/>
        <end position="333"/>
    </location>
</feature>
<dbReference type="KEGG" id="gaz:Pan241w_19030"/>
<dbReference type="Proteomes" id="UP000317171">
    <property type="component" value="Chromosome"/>
</dbReference>
<dbReference type="InterPro" id="IPR004268">
    <property type="entry name" value="MurJ"/>
</dbReference>
<dbReference type="PANTHER" id="PTHR47019:SF1">
    <property type="entry name" value="LIPID II FLIPPASE MURJ"/>
    <property type="match status" value="1"/>
</dbReference>
<accession>A0A517RD77</accession>
<name>A0A517RD77_9PLAN</name>
<evidence type="ECO:0000256" key="9">
    <source>
        <dbReference type="ARBA" id="ARBA00061532"/>
    </source>
</evidence>
<organism evidence="11 12">
    <name type="scientific">Gimesia alba</name>
    <dbReference type="NCBI Taxonomy" id="2527973"/>
    <lineage>
        <taxon>Bacteria</taxon>
        <taxon>Pseudomonadati</taxon>
        <taxon>Planctomycetota</taxon>
        <taxon>Planctomycetia</taxon>
        <taxon>Planctomycetales</taxon>
        <taxon>Planctomycetaceae</taxon>
        <taxon>Gimesia</taxon>
    </lineage>
</organism>
<feature type="transmembrane region" description="Helical" evidence="10">
    <location>
        <begin position="353"/>
        <end position="375"/>
    </location>
</feature>
<dbReference type="EMBL" id="CP036269">
    <property type="protein sequence ID" value="QDT41835.1"/>
    <property type="molecule type" value="Genomic_DNA"/>
</dbReference>
<protein>
    <submittedName>
        <fullName evidence="11">MurJ-like flippase</fullName>
    </submittedName>
</protein>
<dbReference type="GO" id="GO:0008360">
    <property type="term" value="P:regulation of cell shape"/>
    <property type="evidence" value="ECO:0007669"/>
    <property type="project" value="UniProtKB-KW"/>
</dbReference>
<feature type="transmembrane region" description="Helical" evidence="10">
    <location>
        <begin position="43"/>
        <end position="66"/>
    </location>
</feature>
<feature type="transmembrane region" description="Helical" evidence="10">
    <location>
        <begin position="382"/>
        <end position="401"/>
    </location>
</feature>